<gene>
    <name evidence="1" type="ORF">K1T71_000193</name>
</gene>
<dbReference type="Proteomes" id="UP000824533">
    <property type="component" value="Linkage Group LG01"/>
</dbReference>
<proteinExistence type="predicted"/>
<organism evidence="1 2">
    <name type="scientific">Dendrolimus kikuchii</name>
    <dbReference type="NCBI Taxonomy" id="765133"/>
    <lineage>
        <taxon>Eukaryota</taxon>
        <taxon>Metazoa</taxon>
        <taxon>Ecdysozoa</taxon>
        <taxon>Arthropoda</taxon>
        <taxon>Hexapoda</taxon>
        <taxon>Insecta</taxon>
        <taxon>Pterygota</taxon>
        <taxon>Neoptera</taxon>
        <taxon>Endopterygota</taxon>
        <taxon>Lepidoptera</taxon>
        <taxon>Glossata</taxon>
        <taxon>Ditrysia</taxon>
        <taxon>Bombycoidea</taxon>
        <taxon>Lasiocampidae</taxon>
        <taxon>Dendrolimus</taxon>
    </lineage>
</organism>
<reference evidence="1 2" key="1">
    <citation type="journal article" date="2021" name="Front. Genet.">
        <title>Chromosome-Level Genome Assembly Reveals Significant Gene Expansion in the Toll and IMD Signaling Pathways of Dendrolimus kikuchii.</title>
        <authorList>
            <person name="Zhou J."/>
            <person name="Wu P."/>
            <person name="Xiong Z."/>
            <person name="Liu N."/>
            <person name="Zhao N."/>
            <person name="Ji M."/>
            <person name="Qiu Y."/>
            <person name="Yang B."/>
        </authorList>
    </citation>
    <scope>NUCLEOTIDE SEQUENCE [LARGE SCALE GENOMIC DNA]</scope>
    <source>
        <strain evidence="1">Ann1</strain>
    </source>
</reference>
<feature type="non-terminal residue" evidence="1">
    <location>
        <position position="1"/>
    </location>
</feature>
<protein>
    <submittedName>
        <fullName evidence="1">Uncharacterized protein</fullName>
    </submittedName>
</protein>
<evidence type="ECO:0000313" key="2">
    <source>
        <dbReference type="Proteomes" id="UP000824533"/>
    </source>
</evidence>
<dbReference type="EMBL" id="CM034387">
    <property type="protein sequence ID" value="KAJ0183770.1"/>
    <property type="molecule type" value="Genomic_DNA"/>
</dbReference>
<accession>A0ACC1DIT4</accession>
<comment type="caution">
    <text evidence="1">The sequence shown here is derived from an EMBL/GenBank/DDBJ whole genome shotgun (WGS) entry which is preliminary data.</text>
</comment>
<evidence type="ECO:0000313" key="1">
    <source>
        <dbReference type="EMBL" id="KAJ0183770.1"/>
    </source>
</evidence>
<keyword evidence="2" id="KW-1185">Reference proteome</keyword>
<sequence length="78" mass="8778">WWPLRTALFSREVLSEAAAAGFPVRRTAASWFIGRAVLSGSTLGSLRRPCCKGGVPVRSSHTRRMISYPRLWFTRDRG</sequence>
<name>A0ACC1DIT4_9NEOP</name>